<feature type="domain" description="Aminotransferase class V" evidence="6">
    <location>
        <begin position="39"/>
        <end position="293"/>
    </location>
</feature>
<evidence type="ECO:0000256" key="2">
    <source>
        <dbReference type="ARBA" id="ARBA00009236"/>
    </source>
</evidence>
<dbReference type="Proteomes" id="UP000319619">
    <property type="component" value="Unassembled WGS sequence"/>
</dbReference>
<evidence type="ECO:0000313" key="7">
    <source>
        <dbReference type="EMBL" id="TKJ41244.1"/>
    </source>
</evidence>
<feature type="modified residue" description="N6-(pyridoxal phosphate)lysine" evidence="5">
    <location>
        <position position="198"/>
    </location>
</feature>
<sequence>MLSVQFQFSTCCNMKNFLPGPTEVNPEILAELAKPVMGHHTPEFRDLISQLKSRLQYIFGTENEVITLTCTASAALEAALVNTCKEKILVVSNGAFGERWLQAARSRGLASDGLVLGWGIPIPPYEVRRLLDRVPYDTVVMVHGESSTGMLNPIEPISELLKAHPEIVFIVDAVATLGGVELQMDKSRIDVLVGASHKCLALPPGVVPLGLSPRALKRSKSAKQKGYSFDFNLWAESWHENKVVGTPAVPQLQAMLTQLDRIQDESIQVRWKRHKNMQELTIHWAEKNGFIPFPPEDYRLPSVSCLRPEVSRATSPIVAALTERGFLIDSGYGKLKGRTIRIGHMGDWTTEDIKGLLDHLSQVST</sequence>
<dbReference type="AlphaFoldDB" id="A0A532V1Z1"/>
<dbReference type="SUPFAM" id="SSF53383">
    <property type="entry name" value="PLP-dependent transferases"/>
    <property type="match status" value="1"/>
</dbReference>
<gene>
    <name evidence="7" type="ORF">CEE37_06145</name>
</gene>
<comment type="similarity">
    <text evidence="2">Belongs to the class-V pyridoxal-phosphate-dependent aminotransferase family.</text>
</comment>
<comment type="caution">
    <text evidence="7">The sequence shown here is derived from an EMBL/GenBank/DDBJ whole genome shotgun (WGS) entry which is preliminary data.</text>
</comment>
<proteinExistence type="inferred from homology"/>
<dbReference type="InterPro" id="IPR000192">
    <property type="entry name" value="Aminotrans_V_dom"/>
</dbReference>
<evidence type="ECO:0000256" key="5">
    <source>
        <dbReference type="PIRSR" id="PIRSR000524-50"/>
    </source>
</evidence>
<keyword evidence="3 5" id="KW-0663">Pyridoxal phosphate</keyword>
<protein>
    <recommendedName>
        <fullName evidence="6">Aminotransferase class V domain-containing protein</fullName>
    </recommendedName>
</protein>
<evidence type="ECO:0000256" key="1">
    <source>
        <dbReference type="ARBA" id="ARBA00001933"/>
    </source>
</evidence>
<dbReference type="PANTHER" id="PTHR21152:SF40">
    <property type="entry name" value="ALANINE--GLYOXYLATE AMINOTRANSFERASE"/>
    <property type="match status" value="1"/>
</dbReference>
<dbReference type="InterPro" id="IPR024169">
    <property type="entry name" value="SP_NH2Trfase/AEP_transaminase"/>
</dbReference>
<accession>A0A532V1Z1</accession>
<dbReference type="GO" id="GO:0019265">
    <property type="term" value="P:glycine biosynthetic process, by transamination of glyoxylate"/>
    <property type="evidence" value="ECO:0007669"/>
    <property type="project" value="TreeGrafter"/>
</dbReference>
<dbReference type="Gene3D" id="3.40.640.10">
    <property type="entry name" value="Type I PLP-dependent aspartate aminotransferase-like (Major domain)"/>
    <property type="match status" value="1"/>
</dbReference>
<dbReference type="Gene3D" id="3.90.1150.10">
    <property type="entry name" value="Aspartate Aminotransferase, domain 1"/>
    <property type="match status" value="1"/>
</dbReference>
<feature type="binding site" evidence="4">
    <location>
        <position position="341"/>
    </location>
    <ligand>
        <name>substrate</name>
    </ligand>
</feature>
<dbReference type="Pfam" id="PF00266">
    <property type="entry name" value="Aminotran_5"/>
    <property type="match status" value="1"/>
</dbReference>
<evidence type="ECO:0000256" key="4">
    <source>
        <dbReference type="PIRSR" id="PIRSR000524-1"/>
    </source>
</evidence>
<dbReference type="GO" id="GO:0004760">
    <property type="term" value="F:L-serine-pyruvate transaminase activity"/>
    <property type="evidence" value="ECO:0007669"/>
    <property type="project" value="TreeGrafter"/>
</dbReference>
<dbReference type="GO" id="GO:0008453">
    <property type="term" value="F:alanine-glyoxylate transaminase activity"/>
    <property type="evidence" value="ECO:0007669"/>
    <property type="project" value="TreeGrafter"/>
</dbReference>
<organism evidence="7 8">
    <name type="scientific">candidate division LCP-89 bacterium B3_LCP</name>
    <dbReference type="NCBI Taxonomy" id="2012998"/>
    <lineage>
        <taxon>Bacteria</taxon>
        <taxon>Pseudomonadati</taxon>
        <taxon>Bacteria division LCP-89</taxon>
    </lineage>
</organism>
<evidence type="ECO:0000313" key="8">
    <source>
        <dbReference type="Proteomes" id="UP000319619"/>
    </source>
</evidence>
<reference evidence="7 8" key="1">
    <citation type="submission" date="2017-06" db="EMBL/GenBank/DDBJ databases">
        <title>Novel microbial phyla capable of carbon fixation and sulfur reduction in deep-sea sediments.</title>
        <authorList>
            <person name="Huang J."/>
            <person name="Baker B."/>
            <person name="Wang Y."/>
        </authorList>
    </citation>
    <scope>NUCLEOTIDE SEQUENCE [LARGE SCALE GENOMIC DNA]</scope>
    <source>
        <strain evidence="7">B3_LCP</strain>
    </source>
</reference>
<name>A0A532V1Z1_UNCL8</name>
<dbReference type="InterPro" id="IPR015421">
    <property type="entry name" value="PyrdxlP-dep_Trfase_major"/>
</dbReference>
<comment type="cofactor">
    <cofactor evidence="1 5">
        <name>pyridoxal 5'-phosphate</name>
        <dbReference type="ChEBI" id="CHEBI:597326"/>
    </cofactor>
</comment>
<dbReference type="PIRSF" id="PIRSF000524">
    <property type="entry name" value="SPT"/>
    <property type="match status" value="1"/>
</dbReference>
<dbReference type="EMBL" id="NJBN01000003">
    <property type="protein sequence ID" value="TKJ41244.1"/>
    <property type="molecule type" value="Genomic_DNA"/>
</dbReference>
<dbReference type="InterPro" id="IPR015424">
    <property type="entry name" value="PyrdxlP-dep_Trfase"/>
</dbReference>
<dbReference type="PANTHER" id="PTHR21152">
    <property type="entry name" value="AMINOTRANSFERASE CLASS V"/>
    <property type="match status" value="1"/>
</dbReference>
<evidence type="ECO:0000259" key="6">
    <source>
        <dbReference type="Pfam" id="PF00266"/>
    </source>
</evidence>
<dbReference type="InterPro" id="IPR015422">
    <property type="entry name" value="PyrdxlP-dep_Trfase_small"/>
</dbReference>
<evidence type="ECO:0000256" key="3">
    <source>
        <dbReference type="ARBA" id="ARBA00022898"/>
    </source>
</evidence>